<evidence type="ECO:0000256" key="2">
    <source>
        <dbReference type="ARBA" id="ARBA00007805"/>
    </source>
</evidence>
<dbReference type="EMBL" id="LBZW01000031">
    <property type="protein sequence ID" value="KKR78591.1"/>
    <property type="molecule type" value="Genomic_DNA"/>
</dbReference>
<proteinExistence type="inferred from homology"/>
<feature type="binding site" evidence="6">
    <location>
        <position position="208"/>
    </location>
    <ligand>
        <name>L-ornithine</name>
        <dbReference type="ChEBI" id="CHEBI:46911"/>
    </ligand>
</feature>
<keyword evidence="6" id="KW-0963">Cytoplasm</keyword>
<evidence type="ECO:0000256" key="6">
    <source>
        <dbReference type="HAMAP-Rule" id="MF_01109"/>
    </source>
</evidence>
<sequence>MVKHLLTLKDYSGDWINNVIAKAIELKSNSAKYGDILKNKTLIMLFEKASTRTRCSFEAGMTQLGGHAIFLDWETTQLKKASLKDEIRCIEKYSDVIMARVFKHETLMEMAKYMEKPLINALSDLYHPCQTVSDLMTIKEKKGKLNGLKLAYVGDGNNVCNSLIVGCKKVGMKIAVATPKGYEPKEKPDLLTQDPKEAVKDADIVYTDTWVSMGQEDEAEKRKKIFYPYQINKELMKLAKKDALFMHCLPAYRGCEVTDDVIDSKQSVVFEQAENRMHAQKAVILKLLGKI</sequence>
<dbReference type="PANTHER" id="PTHR45753:SF3">
    <property type="entry name" value="ORNITHINE TRANSCARBAMYLASE, MITOCHONDRIAL"/>
    <property type="match status" value="1"/>
</dbReference>
<evidence type="ECO:0000256" key="1">
    <source>
        <dbReference type="ARBA" id="ARBA00004975"/>
    </source>
</evidence>
<feature type="binding site" evidence="6">
    <location>
        <position position="100"/>
    </location>
    <ligand>
        <name>carbamoyl phosphate</name>
        <dbReference type="ChEBI" id="CHEBI:58228"/>
    </ligand>
</feature>
<feature type="binding site" evidence="6">
    <location>
        <position position="276"/>
    </location>
    <ligand>
        <name>carbamoyl phosphate</name>
        <dbReference type="ChEBI" id="CHEBI:58228"/>
    </ligand>
</feature>
<dbReference type="PROSITE" id="PS00097">
    <property type="entry name" value="CARBAMOYLTRANSFERASE"/>
    <property type="match status" value="1"/>
</dbReference>
<dbReference type="PATRIC" id="fig|1618734.3.peg.600"/>
<feature type="domain" description="Aspartate/ornithine carbamoyltransferase carbamoyl-P binding" evidence="8">
    <location>
        <begin position="3"/>
        <end position="140"/>
    </location>
</feature>
<dbReference type="GO" id="GO:0019240">
    <property type="term" value="P:citrulline biosynthetic process"/>
    <property type="evidence" value="ECO:0007669"/>
    <property type="project" value="TreeGrafter"/>
</dbReference>
<evidence type="ECO:0000256" key="5">
    <source>
        <dbReference type="ARBA" id="ARBA00048772"/>
    </source>
</evidence>
<keyword evidence="4 6" id="KW-0808">Transferase</keyword>
<evidence type="ECO:0000256" key="4">
    <source>
        <dbReference type="ARBA" id="ARBA00022679"/>
    </source>
</evidence>
<dbReference type="Proteomes" id="UP000034749">
    <property type="component" value="Unassembled WGS sequence"/>
</dbReference>
<feature type="binding site" evidence="6">
    <location>
        <begin position="127"/>
        <end position="130"/>
    </location>
    <ligand>
        <name>carbamoyl phosphate</name>
        <dbReference type="ChEBI" id="CHEBI:58228"/>
    </ligand>
</feature>
<dbReference type="Pfam" id="PF02729">
    <property type="entry name" value="OTCace_N"/>
    <property type="match status" value="1"/>
</dbReference>
<dbReference type="InterPro" id="IPR002292">
    <property type="entry name" value="Orn/put_carbamltrans"/>
</dbReference>
<comment type="subcellular location">
    <subcellularLocation>
        <location evidence="6">Cytoplasm</location>
    </subcellularLocation>
</comment>
<dbReference type="AlphaFoldDB" id="A0A0G0TUV7"/>
<dbReference type="FunFam" id="3.40.50.1370:FF:000008">
    <property type="entry name" value="Ornithine carbamoyltransferase"/>
    <property type="match status" value="1"/>
</dbReference>
<dbReference type="InterPro" id="IPR006130">
    <property type="entry name" value="Asp/Orn_carbamoylTrfase"/>
</dbReference>
<feature type="binding site" evidence="6">
    <location>
        <position position="158"/>
    </location>
    <ligand>
        <name>L-ornithine</name>
        <dbReference type="ChEBI" id="CHEBI:46911"/>
    </ligand>
</feature>
<dbReference type="NCBIfam" id="TIGR00658">
    <property type="entry name" value="orni_carb_tr"/>
    <property type="match status" value="1"/>
</dbReference>
<dbReference type="Pfam" id="PF00185">
    <property type="entry name" value="OTCace"/>
    <property type="match status" value="1"/>
</dbReference>
<evidence type="ECO:0000259" key="7">
    <source>
        <dbReference type="Pfam" id="PF00185"/>
    </source>
</evidence>
<feature type="domain" description="Aspartate/ornithine carbamoyltransferase Asp/Orn-binding" evidence="7">
    <location>
        <begin position="146"/>
        <end position="285"/>
    </location>
</feature>
<dbReference type="SUPFAM" id="SSF53671">
    <property type="entry name" value="Aspartate/ornithine carbamoyltransferase"/>
    <property type="match status" value="1"/>
</dbReference>
<feature type="binding site" evidence="6">
    <location>
        <begin position="212"/>
        <end position="213"/>
    </location>
    <ligand>
        <name>L-ornithine</name>
        <dbReference type="ChEBI" id="CHEBI:46911"/>
    </ligand>
</feature>
<evidence type="ECO:0000259" key="8">
    <source>
        <dbReference type="Pfam" id="PF02729"/>
    </source>
</evidence>
<feature type="binding site" evidence="6">
    <location>
        <begin position="50"/>
        <end position="53"/>
    </location>
    <ligand>
        <name>carbamoyl phosphate</name>
        <dbReference type="ChEBI" id="CHEBI:58228"/>
    </ligand>
</feature>
<dbReference type="GO" id="GO:0016597">
    <property type="term" value="F:amino acid binding"/>
    <property type="evidence" value="ECO:0007669"/>
    <property type="project" value="InterPro"/>
</dbReference>
<reference evidence="9 10" key="1">
    <citation type="journal article" date="2015" name="Nature">
        <title>rRNA introns, odd ribosomes, and small enigmatic genomes across a large radiation of phyla.</title>
        <authorList>
            <person name="Brown C.T."/>
            <person name="Hug L.A."/>
            <person name="Thomas B.C."/>
            <person name="Sharon I."/>
            <person name="Castelle C.J."/>
            <person name="Singh A."/>
            <person name="Wilkins M.J."/>
            <person name="Williams K.H."/>
            <person name="Banfield J.F."/>
        </authorList>
    </citation>
    <scope>NUCLEOTIDE SEQUENCE [LARGE SCALE GENOMIC DNA]</scope>
</reference>
<gene>
    <name evidence="9" type="ORF">UU24_C0031G0006</name>
</gene>
<comment type="similarity">
    <text evidence="2 6">Belongs to the aspartate/ornithine carbamoyltransferase superfamily. OTCase family.</text>
</comment>
<dbReference type="Gene3D" id="3.40.50.1370">
    <property type="entry name" value="Aspartate/ornithine carbamoyltransferase"/>
    <property type="match status" value="2"/>
</dbReference>
<dbReference type="InterPro" id="IPR006131">
    <property type="entry name" value="Asp_carbamoyltransf_Asp/Orn-bd"/>
</dbReference>
<dbReference type="EC" id="2.1.3.3" evidence="3 6"/>
<dbReference type="NCBIfam" id="NF001986">
    <property type="entry name" value="PRK00779.1"/>
    <property type="match status" value="1"/>
</dbReference>
<dbReference type="GO" id="GO:0042450">
    <property type="term" value="P:L-arginine biosynthetic process via ornithine"/>
    <property type="evidence" value="ECO:0007669"/>
    <property type="project" value="UniProtKB-UniRule"/>
</dbReference>
<dbReference type="InterPro" id="IPR024904">
    <property type="entry name" value="OTCase_ArgI"/>
</dbReference>
<accession>A0A0G0TUV7</accession>
<comment type="pathway">
    <text evidence="1">Amino-acid biosynthesis; L-arginine biosynthesis; L-arginine from L-ornithine and carbamoyl phosphate: step 1/3.</text>
</comment>
<feature type="binding site" evidence="6">
    <location>
        <position position="77"/>
    </location>
    <ligand>
        <name>carbamoyl phosphate</name>
        <dbReference type="ChEBI" id="CHEBI:58228"/>
    </ligand>
</feature>
<dbReference type="GO" id="GO:0005737">
    <property type="term" value="C:cytoplasm"/>
    <property type="evidence" value="ECO:0007669"/>
    <property type="project" value="UniProtKB-SubCell"/>
</dbReference>
<feature type="binding site" evidence="6">
    <location>
        <begin position="248"/>
        <end position="249"/>
    </location>
    <ligand>
        <name>carbamoyl phosphate</name>
        <dbReference type="ChEBI" id="CHEBI:58228"/>
    </ligand>
</feature>
<comment type="catalytic activity">
    <reaction evidence="5 6">
        <text>carbamoyl phosphate + L-ornithine = L-citrulline + phosphate + H(+)</text>
        <dbReference type="Rhea" id="RHEA:19513"/>
        <dbReference type="ChEBI" id="CHEBI:15378"/>
        <dbReference type="ChEBI" id="CHEBI:43474"/>
        <dbReference type="ChEBI" id="CHEBI:46911"/>
        <dbReference type="ChEBI" id="CHEBI:57743"/>
        <dbReference type="ChEBI" id="CHEBI:58228"/>
        <dbReference type="EC" id="2.1.3.3"/>
    </reaction>
</comment>
<protein>
    <recommendedName>
        <fullName evidence="3 6">Ornithine carbamoyltransferase</fullName>
        <shortName evidence="6">OTCase</shortName>
        <ecNumber evidence="3 6">2.1.3.3</ecNumber>
    </recommendedName>
</protein>
<dbReference type="PANTHER" id="PTHR45753">
    <property type="entry name" value="ORNITHINE CARBAMOYLTRANSFERASE, MITOCHONDRIAL"/>
    <property type="match status" value="1"/>
</dbReference>
<comment type="caution">
    <text evidence="9">The sequence shown here is derived from an EMBL/GenBank/DDBJ whole genome shotgun (WGS) entry which is preliminary data.</text>
</comment>
<evidence type="ECO:0000256" key="3">
    <source>
        <dbReference type="ARBA" id="ARBA00013007"/>
    </source>
</evidence>
<dbReference type="HAMAP" id="MF_01109">
    <property type="entry name" value="OTCase"/>
    <property type="match status" value="1"/>
</dbReference>
<organism evidence="9 10">
    <name type="scientific">Candidatus Nomurabacteria bacterium GW2011_GWA2_40_9</name>
    <dbReference type="NCBI Taxonomy" id="1618734"/>
    <lineage>
        <taxon>Bacteria</taxon>
        <taxon>Candidatus Nomuraibacteriota</taxon>
    </lineage>
</organism>
<dbReference type="GO" id="GO:0004585">
    <property type="term" value="F:ornithine carbamoyltransferase activity"/>
    <property type="evidence" value="ECO:0007669"/>
    <property type="project" value="UniProtKB-UniRule"/>
</dbReference>
<evidence type="ECO:0000313" key="9">
    <source>
        <dbReference type="EMBL" id="KKR78591.1"/>
    </source>
</evidence>
<name>A0A0G0TUV7_9BACT</name>
<dbReference type="PRINTS" id="PR00100">
    <property type="entry name" value="AOTCASE"/>
</dbReference>
<dbReference type="InterPro" id="IPR036901">
    <property type="entry name" value="Asp/Orn_carbamoylTrfase_sf"/>
</dbReference>
<dbReference type="PRINTS" id="PR00102">
    <property type="entry name" value="OTCASE"/>
</dbReference>
<evidence type="ECO:0000313" key="10">
    <source>
        <dbReference type="Proteomes" id="UP000034749"/>
    </source>
</evidence>
<dbReference type="InterPro" id="IPR006132">
    <property type="entry name" value="Asp/Orn_carbamoyltranf_P-bd"/>
</dbReference>